<comment type="function">
    <text evidence="8">Probably involved in the RNA silencing pathway and required for the generation of small interfering RNAs (siRNAs).</text>
</comment>
<comment type="similarity">
    <text evidence="1 8">Belongs to the RdRP family.</text>
</comment>
<evidence type="ECO:0000256" key="2">
    <source>
        <dbReference type="ARBA" id="ARBA00022484"/>
    </source>
</evidence>
<dbReference type="GO" id="GO:0031380">
    <property type="term" value="C:nuclear RNA-directed RNA polymerase complex"/>
    <property type="evidence" value="ECO:0007669"/>
    <property type="project" value="TreeGrafter"/>
</dbReference>
<evidence type="ECO:0000256" key="3">
    <source>
        <dbReference type="ARBA" id="ARBA00022679"/>
    </source>
</evidence>
<feature type="region of interest" description="Disordered" evidence="9">
    <location>
        <begin position="1"/>
        <end position="27"/>
    </location>
</feature>
<keyword evidence="5 8" id="KW-0694">RNA-binding</keyword>
<proteinExistence type="inferred from homology"/>
<evidence type="ECO:0000313" key="13">
    <source>
        <dbReference type="Proteomes" id="UP001210211"/>
    </source>
</evidence>
<feature type="domain" description="RDRP C-terminal head" evidence="11">
    <location>
        <begin position="401"/>
        <end position="507"/>
    </location>
</feature>
<keyword evidence="3 8" id="KW-0808">Transferase</keyword>
<dbReference type="GO" id="GO:0003968">
    <property type="term" value="F:RNA-directed RNA polymerase activity"/>
    <property type="evidence" value="ECO:0007669"/>
    <property type="project" value="UniProtKB-KW"/>
</dbReference>
<feature type="domain" description="RDRP core" evidence="10">
    <location>
        <begin position="32"/>
        <end position="367"/>
    </location>
</feature>
<keyword evidence="4 8" id="KW-0548">Nucleotidyltransferase</keyword>
<evidence type="ECO:0000313" key="12">
    <source>
        <dbReference type="EMBL" id="KAJ3702280.1"/>
    </source>
</evidence>
<organism evidence="12 13">
    <name type="scientific">Rhynchospora tenuis</name>
    <dbReference type="NCBI Taxonomy" id="198213"/>
    <lineage>
        <taxon>Eukaryota</taxon>
        <taxon>Viridiplantae</taxon>
        <taxon>Streptophyta</taxon>
        <taxon>Embryophyta</taxon>
        <taxon>Tracheophyta</taxon>
        <taxon>Spermatophyta</taxon>
        <taxon>Magnoliopsida</taxon>
        <taxon>Liliopsida</taxon>
        <taxon>Poales</taxon>
        <taxon>Cyperaceae</taxon>
        <taxon>Cyperoideae</taxon>
        <taxon>Rhynchosporeae</taxon>
        <taxon>Rhynchospora</taxon>
    </lineage>
</organism>
<dbReference type="GO" id="GO:0003723">
    <property type="term" value="F:RNA binding"/>
    <property type="evidence" value="ECO:0007669"/>
    <property type="project" value="UniProtKB-KW"/>
</dbReference>
<dbReference type="PANTHER" id="PTHR23079">
    <property type="entry name" value="RNA-DEPENDENT RNA POLYMERASE"/>
    <property type="match status" value="1"/>
</dbReference>
<evidence type="ECO:0000256" key="9">
    <source>
        <dbReference type="SAM" id="MobiDB-lite"/>
    </source>
</evidence>
<dbReference type="Pfam" id="PF26253">
    <property type="entry name" value="RdRP_head"/>
    <property type="match status" value="1"/>
</dbReference>
<evidence type="ECO:0000259" key="10">
    <source>
        <dbReference type="Pfam" id="PF05183"/>
    </source>
</evidence>
<name>A0AAD6EV85_9POAL</name>
<dbReference type="InterPro" id="IPR007855">
    <property type="entry name" value="RDRP"/>
</dbReference>
<dbReference type="InterPro" id="IPR057596">
    <property type="entry name" value="RDRP_core"/>
</dbReference>
<dbReference type="PANTHER" id="PTHR23079:SF55">
    <property type="entry name" value="RNA-DIRECTED RNA POLYMERASE"/>
    <property type="match status" value="1"/>
</dbReference>
<dbReference type="EMBL" id="JAMRDG010000001">
    <property type="protein sequence ID" value="KAJ3702280.1"/>
    <property type="molecule type" value="Genomic_DNA"/>
</dbReference>
<reference evidence="12 13" key="1">
    <citation type="journal article" date="2022" name="Cell">
        <title>Repeat-based holocentromeres influence genome architecture and karyotype evolution.</title>
        <authorList>
            <person name="Hofstatter P.G."/>
            <person name="Thangavel G."/>
            <person name="Lux T."/>
            <person name="Neumann P."/>
            <person name="Vondrak T."/>
            <person name="Novak P."/>
            <person name="Zhang M."/>
            <person name="Costa L."/>
            <person name="Castellani M."/>
            <person name="Scott A."/>
            <person name="Toegelov H."/>
            <person name="Fuchs J."/>
            <person name="Mata-Sucre Y."/>
            <person name="Dias Y."/>
            <person name="Vanzela A.L.L."/>
            <person name="Huettel B."/>
            <person name="Almeida C.C.S."/>
            <person name="Simkova H."/>
            <person name="Souza G."/>
            <person name="Pedrosa-Harand A."/>
            <person name="Macas J."/>
            <person name="Mayer K.F.X."/>
            <person name="Houben A."/>
            <person name="Marques A."/>
        </authorList>
    </citation>
    <scope>NUCLEOTIDE SEQUENCE [LARGE SCALE GENOMIC DNA]</scope>
    <source>
        <strain evidence="12">RhyTen1mFocal</strain>
    </source>
</reference>
<dbReference type="GO" id="GO:0030422">
    <property type="term" value="P:siRNA processing"/>
    <property type="evidence" value="ECO:0007669"/>
    <property type="project" value="TreeGrafter"/>
</dbReference>
<dbReference type="Pfam" id="PF05183">
    <property type="entry name" value="RdRP"/>
    <property type="match status" value="1"/>
</dbReference>
<comment type="catalytic activity">
    <reaction evidence="7 8">
        <text>RNA(n) + a ribonucleoside 5'-triphosphate = RNA(n+1) + diphosphate</text>
        <dbReference type="Rhea" id="RHEA:21248"/>
        <dbReference type="Rhea" id="RHEA-COMP:14527"/>
        <dbReference type="Rhea" id="RHEA-COMP:17342"/>
        <dbReference type="ChEBI" id="CHEBI:33019"/>
        <dbReference type="ChEBI" id="CHEBI:61557"/>
        <dbReference type="ChEBI" id="CHEBI:140395"/>
        <dbReference type="EC" id="2.7.7.48"/>
    </reaction>
</comment>
<dbReference type="Proteomes" id="UP001210211">
    <property type="component" value="Unassembled WGS sequence"/>
</dbReference>
<keyword evidence="6 8" id="KW-0943">RNA-mediated gene silencing</keyword>
<evidence type="ECO:0000259" key="11">
    <source>
        <dbReference type="Pfam" id="PF26253"/>
    </source>
</evidence>
<keyword evidence="13" id="KW-1185">Reference proteome</keyword>
<evidence type="ECO:0000256" key="4">
    <source>
        <dbReference type="ARBA" id="ARBA00022695"/>
    </source>
</evidence>
<evidence type="ECO:0000256" key="5">
    <source>
        <dbReference type="ARBA" id="ARBA00022884"/>
    </source>
</evidence>
<feature type="compositionally biased region" description="Pro residues" evidence="9">
    <location>
        <begin position="1"/>
        <end position="19"/>
    </location>
</feature>
<evidence type="ECO:0000256" key="1">
    <source>
        <dbReference type="ARBA" id="ARBA00005762"/>
    </source>
</evidence>
<dbReference type="AlphaFoldDB" id="A0AAD6EV85"/>
<accession>A0AAD6EV85</accession>
<dbReference type="InterPro" id="IPR058752">
    <property type="entry name" value="RDRP_C_head"/>
</dbReference>
<evidence type="ECO:0000256" key="6">
    <source>
        <dbReference type="ARBA" id="ARBA00023158"/>
    </source>
</evidence>
<comment type="caution">
    <text evidence="12">The sequence shown here is derived from an EMBL/GenBank/DDBJ whole genome shotgun (WGS) entry which is preliminary data.</text>
</comment>
<dbReference type="EC" id="2.7.7.48" evidence="8"/>
<evidence type="ECO:0000256" key="8">
    <source>
        <dbReference type="RuleBase" id="RU363098"/>
    </source>
</evidence>
<gene>
    <name evidence="12" type="ORF">LUZ61_005985</name>
</gene>
<protein>
    <recommendedName>
        <fullName evidence="8">RNA-dependent RNA polymerase</fullName>
        <ecNumber evidence="8">2.7.7.48</ecNumber>
    </recommendedName>
</protein>
<evidence type="ECO:0000256" key="7">
    <source>
        <dbReference type="ARBA" id="ARBA00048744"/>
    </source>
</evidence>
<sequence>MDSPSPPPPLSPISPPSSPTPTSSPLHVSLPEQLEVSTRDQPKEAHLSRFLISLLHYGGVPSEFFLDLLSRALAEIEARVTDRNVAMKIVKSRGGLDDDELELRMLFGKIPLDEPYLQYRLAAMKGERYKDLQEGKIPISNTYFLRGTADPTGTLGPNQVCVILDKGQLSGDVLVYKYPGLHTADICKLQAICLPEWEEIVGSSKYGIFFPTVGPYSLADNNFGGEMYWVSQNSELLKKFSPSSPWPKPEEDMSKKDEVQSWPFGELIKNEFEPCYAIGTAADCWLACMDRVLTCNLLGEEERKTIETKMEQLVNIYYNALDAAKTGKKVQVPNYLLLDQYPHFMDQNPKEKTYHSTSLLGEIYDKVESSKSEKLELIEIRPLPFFTEGVLRSCEDKWEYHYNNYLREMSQVLICVYGNSSNESDADLKDISNKACQEVIDKYKEILYGEGKKLCRSMRPLNEIYEEARAIYKLAYDKACRSGMVSDCSFAWQVAGEALSQMYLEGTGRPLIKLNWDLLRVIVRHAPENLF</sequence>
<keyword evidence="2 8" id="KW-0696">RNA-directed RNA polymerase</keyword>